<dbReference type="Proteomes" id="UP001596142">
    <property type="component" value="Unassembled WGS sequence"/>
</dbReference>
<sequence>MDSCFEQDLQMIKKETNSDFAAIAWTEEGGKTHRWKDAVGFSNDRYKNICKRNGSGLAGVIFTAGRPFRLDSENPNLERKRLESPIMLAENLFAAAAVPIKMNDKVKGILLVGSRAERLYTKSDLSHMTKTAEKIGAWHPARMS</sequence>
<feature type="domain" description="GAF" evidence="1">
    <location>
        <begin position="16"/>
        <end position="136"/>
    </location>
</feature>
<evidence type="ECO:0000313" key="3">
    <source>
        <dbReference type="Proteomes" id="UP001596142"/>
    </source>
</evidence>
<organism evidence="2 3">
    <name type="scientific">Thalassorhabdus alkalitolerans</name>
    <dbReference type="NCBI Taxonomy" id="2282697"/>
    <lineage>
        <taxon>Bacteria</taxon>
        <taxon>Bacillati</taxon>
        <taxon>Bacillota</taxon>
        <taxon>Bacilli</taxon>
        <taxon>Bacillales</taxon>
        <taxon>Bacillaceae</taxon>
        <taxon>Thalassorhabdus</taxon>
    </lineage>
</organism>
<comment type="caution">
    <text evidence="2">The sequence shown here is derived from an EMBL/GenBank/DDBJ whole genome shotgun (WGS) entry which is preliminary data.</text>
</comment>
<dbReference type="RefSeq" id="WP_385938398.1">
    <property type="nucleotide sequence ID" value="NZ_JBHSOZ010000003.1"/>
</dbReference>
<accession>A0ABW0YKK9</accession>
<proteinExistence type="predicted"/>
<dbReference type="Pfam" id="PF13185">
    <property type="entry name" value="GAF_2"/>
    <property type="match status" value="1"/>
</dbReference>
<name>A0ABW0YKK9_9BACI</name>
<dbReference type="SUPFAM" id="SSF55781">
    <property type="entry name" value="GAF domain-like"/>
    <property type="match status" value="1"/>
</dbReference>
<dbReference type="InterPro" id="IPR029016">
    <property type="entry name" value="GAF-like_dom_sf"/>
</dbReference>
<evidence type="ECO:0000259" key="1">
    <source>
        <dbReference type="Pfam" id="PF13185"/>
    </source>
</evidence>
<evidence type="ECO:0000313" key="2">
    <source>
        <dbReference type="EMBL" id="MFC5711728.1"/>
    </source>
</evidence>
<dbReference type="Gene3D" id="3.30.450.40">
    <property type="match status" value="1"/>
</dbReference>
<keyword evidence="3" id="KW-1185">Reference proteome</keyword>
<gene>
    <name evidence="2" type="ORF">ACFPU1_02930</name>
</gene>
<dbReference type="InterPro" id="IPR003018">
    <property type="entry name" value="GAF"/>
</dbReference>
<protein>
    <submittedName>
        <fullName evidence="2">GAF domain-containing protein</fullName>
    </submittedName>
</protein>
<dbReference type="EMBL" id="JBHSOZ010000003">
    <property type="protein sequence ID" value="MFC5711728.1"/>
    <property type="molecule type" value="Genomic_DNA"/>
</dbReference>
<reference evidence="3" key="1">
    <citation type="journal article" date="2019" name="Int. J. Syst. Evol. Microbiol.">
        <title>The Global Catalogue of Microorganisms (GCM) 10K type strain sequencing project: providing services to taxonomists for standard genome sequencing and annotation.</title>
        <authorList>
            <consortium name="The Broad Institute Genomics Platform"/>
            <consortium name="The Broad Institute Genome Sequencing Center for Infectious Disease"/>
            <person name="Wu L."/>
            <person name="Ma J."/>
        </authorList>
    </citation>
    <scope>NUCLEOTIDE SEQUENCE [LARGE SCALE GENOMIC DNA]</scope>
    <source>
        <strain evidence="3">CECT 7184</strain>
    </source>
</reference>